<evidence type="ECO:0000313" key="16">
    <source>
        <dbReference type="Proteomes" id="UP000326565"/>
    </source>
</evidence>
<dbReference type="OrthoDB" id="504170at2759"/>
<dbReference type="PROSITE" id="PS00107">
    <property type="entry name" value="PROTEIN_KINASE_ATP"/>
    <property type="match status" value="1"/>
</dbReference>
<keyword evidence="8" id="KW-0418">Kinase</keyword>
<dbReference type="GO" id="GO:0005524">
    <property type="term" value="F:ATP binding"/>
    <property type="evidence" value="ECO:0007669"/>
    <property type="project" value="UniProtKB-UniRule"/>
</dbReference>
<dbReference type="PANTHER" id="PTHR24346:SF110">
    <property type="entry name" value="NON-SPECIFIC SERINE_THREONINE PROTEIN KINASE"/>
    <property type="match status" value="1"/>
</dbReference>
<dbReference type="GO" id="GO:0004674">
    <property type="term" value="F:protein serine/threonine kinase activity"/>
    <property type="evidence" value="ECO:0007669"/>
    <property type="project" value="UniProtKB-KW"/>
</dbReference>
<dbReference type="PANTHER" id="PTHR24346">
    <property type="entry name" value="MAP/MICROTUBULE AFFINITY-REGULATING KINASE"/>
    <property type="match status" value="1"/>
</dbReference>
<feature type="compositionally biased region" description="Polar residues" evidence="13">
    <location>
        <begin position="751"/>
        <end position="791"/>
    </location>
</feature>
<comment type="similarity">
    <text evidence="2">Belongs to the protein kinase superfamily. CAMK Ser/Thr protein kinase family. NIM1 subfamily.</text>
</comment>
<evidence type="ECO:0000256" key="8">
    <source>
        <dbReference type="ARBA" id="ARBA00022777"/>
    </source>
</evidence>
<dbReference type="InterPro" id="IPR017441">
    <property type="entry name" value="Protein_kinase_ATP_BS"/>
</dbReference>
<dbReference type="FunFam" id="1.10.510.10:FF:000394">
    <property type="entry name" value="Serine/threonine-protein kinase HSL1"/>
    <property type="match status" value="1"/>
</dbReference>
<evidence type="ECO:0000256" key="1">
    <source>
        <dbReference type="ARBA" id="ARBA00004266"/>
    </source>
</evidence>
<dbReference type="InterPro" id="IPR011009">
    <property type="entry name" value="Kinase-like_dom_sf"/>
</dbReference>
<feature type="compositionally biased region" description="Polar residues" evidence="13">
    <location>
        <begin position="953"/>
        <end position="964"/>
    </location>
</feature>
<comment type="subcellular location">
    <subcellularLocation>
        <location evidence="1">Bud neck</location>
    </subcellularLocation>
</comment>
<feature type="region of interest" description="Disordered" evidence="13">
    <location>
        <begin position="1"/>
        <end position="22"/>
    </location>
</feature>
<sequence length="1257" mass="140598">MDQKAIPLRPQSIRPPLVDASNRVNNCISPRSVQEERSMGDQHYMTSPQPMSIVTSPISQKGYVDNNCLSPTTTSKADSRRHSTVSAASIISNQGKRKTHVGPWQLGKNLGEGATGRVRLAKHAVTKQTAAIKIVSKKSAAMAQSDSIAAMDRNIGHFGGGGMRQMPCGIEREVVIMKLIEHPNVIRLYDVWENRGELYLVLEYVEGGELFNYVSKYGPLPESEAVRLFRQIIAGLGYCHRFNICHRDLKPENILLDSQHNVKLADFGMAALQPAGHWLKTSCGSPHYAAPEIIQGDKYRGDKADIWSCGIILFALLTGYLPFDGGDLGTTLRLVKKGHFEIPEYLSNEAADLISQILQPRPKDRINMQHIWLHPLMRKYEYLDPVMSNPFIGPAPPLSVHECGPPVSSTQDIDLDLLRNLQTLWHDVEAETLMERLLSPKPNHERMFYNALIRFRNEQLENYQGQALGYSASDYHHISKNSNWPSSQRNNGRSRGSRRRGQVPMARISHRRNNSIQKSMSCATVESYDPFRSPCHIVTEKEAEYAQITIHREIPDTVPQRQKKDANEKPNLISTDFEDEAECPPSSPFAVVRNKKKLSSMKSFQSRTLHTGTRRPLNGATTPRSMSYKRNVCFRHARNRSQGSSTVKAKVTTPNTFDKETSENSLESIDVGPITERESSPLLPAQPAVVRGAGVAIKTCPQQRKVRDCDFIWKDDARQVSHELSQICEEAFNGGSLSTGCTTSTCMGSETPATSLSMASPTGSHGQITTSNAKGQGTPSRSAGSPRSSTAAGLAKARRTIIANCTEGGSEDIPENVVPVIKYLDRFLEQDKQRQWERFDIGEGIRGPMEQPTKSLQEGGCLPMISEERNTVSGIRYSHIQTYTGPVSQTTVGTNSGRISRDGMRTVRMVPQSSEHSIDAVKPLTIRKKSRESSFDAHQQQHTDDQSGLEGENGTSSRYSSSNYRHPRNPCELAPIAEVPPKPEKHYGTRDSENKKWSWLPLKSNISTVTAKKVPEDLRPLRPSNATVIVHEVKSTEDSSAFHQGEQEKSRHKGGFFRKFMKMRTSKSTNSPMTANNPILDPQMMEEKTPILDPSTRPESPINSHKPLPRKPRCPGKSVNWFARMFHIKPATRVIALNASKIKGRKEVYKILREWKPYGMENVYMDKANSVISGKVGEVNFLHLRPVEFSAEFYTVLEHGRHANLSLVRFRQERGAVSSFNKVVDTLHMVMKQHGLLVEDPSRAKKMTQILDVHPDP</sequence>
<dbReference type="GO" id="GO:0005940">
    <property type="term" value="C:septin ring"/>
    <property type="evidence" value="ECO:0007669"/>
    <property type="project" value="UniProtKB-ARBA"/>
</dbReference>
<evidence type="ECO:0000313" key="15">
    <source>
        <dbReference type="EMBL" id="KAB8075692.1"/>
    </source>
</evidence>
<feature type="region of interest" description="Disordered" evidence="13">
    <location>
        <begin position="751"/>
        <end position="793"/>
    </location>
</feature>
<evidence type="ECO:0000256" key="4">
    <source>
        <dbReference type="ARBA" id="ARBA00022527"/>
    </source>
</evidence>
<dbReference type="GO" id="GO:0035556">
    <property type="term" value="P:intracellular signal transduction"/>
    <property type="evidence" value="ECO:0007669"/>
    <property type="project" value="TreeGrafter"/>
</dbReference>
<keyword evidence="9 12" id="KW-0067">ATP-binding</keyword>
<feature type="region of interest" description="Disordered" evidence="13">
    <location>
        <begin position="1092"/>
        <end position="1113"/>
    </location>
</feature>
<reference evidence="15 16" key="1">
    <citation type="submission" date="2019-04" db="EMBL/GenBank/DDBJ databases">
        <title>Friends and foes A comparative genomics study of 23 Aspergillus species from section Flavi.</title>
        <authorList>
            <consortium name="DOE Joint Genome Institute"/>
            <person name="Kjaerbolling I."/>
            <person name="Vesth T."/>
            <person name="Frisvad J.C."/>
            <person name="Nybo J.L."/>
            <person name="Theobald S."/>
            <person name="Kildgaard S."/>
            <person name="Isbrandt T."/>
            <person name="Kuo A."/>
            <person name="Sato A."/>
            <person name="Lyhne E.K."/>
            <person name="Kogle M.E."/>
            <person name="Wiebenga A."/>
            <person name="Kun R.S."/>
            <person name="Lubbers R.J."/>
            <person name="Makela M.R."/>
            <person name="Barry K."/>
            <person name="Chovatia M."/>
            <person name="Clum A."/>
            <person name="Daum C."/>
            <person name="Haridas S."/>
            <person name="He G."/>
            <person name="LaButti K."/>
            <person name="Lipzen A."/>
            <person name="Mondo S."/>
            <person name="Riley R."/>
            <person name="Salamov A."/>
            <person name="Simmons B.A."/>
            <person name="Magnuson J.K."/>
            <person name="Henrissat B."/>
            <person name="Mortensen U.H."/>
            <person name="Larsen T.O."/>
            <person name="Devries R.P."/>
            <person name="Grigoriev I.V."/>
            <person name="Machida M."/>
            <person name="Baker S.E."/>
            <person name="Andersen M.R."/>
        </authorList>
    </citation>
    <scope>NUCLEOTIDE SEQUENCE [LARGE SCALE GENOMIC DNA]</scope>
    <source>
        <strain evidence="15 16">CBS 151.66</strain>
    </source>
</reference>
<keyword evidence="16" id="KW-1185">Reference proteome</keyword>
<evidence type="ECO:0000259" key="14">
    <source>
        <dbReference type="PROSITE" id="PS50011"/>
    </source>
</evidence>
<dbReference type="Pfam" id="PF16797">
    <property type="entry name" value="Fungal_KA1"/>
    <property type="match status" value="1"/>
</dbReference>
<keyword evidence="4" id="KW-0723">Serine/threonine-protein kinase</keyword>
<feature type="compositionally biased region" description="Polar residues" evidence="13">
    <location>
        <begin position="602"/>
        <end position="611"/>
    </location>
</feature>
<evidence type="ECO:0000256" key="3">
    <source>
        <dbReference type="ARBA" id="ARBA00012513"/>
    </source>
</evidence>
<accession>A0A5N5X8Q0</accession>
<protein>
    <recommendedName>
        <fullName evidence="3">non-specific serine/threonine protein kinase</fullName>
        <ecNumber evidence="3">2.7.11.1</ecNumber>
    </recommendedName>
</protein>
<evidence type="ECO:0000256" key="10">
    <source>
        <dbReference type="ARBA" id="ARBA00047899"/>
    </source>
</evidence>
<evidence type="ECO:0000256" key="6">
    <source>
        <dbReference type="ARBA" id="ARBA00022679"/>
    </source>
</evidence>
<evidence type="ECO:0000256" key="7">
    <source>
        <dbReference type="ARBA" id="ARBA00022741"/>
    </source>
</evidence>
<dbReference type="Pfam" id="PF00069">
    <property type="entry name" value="Pkinase"/>
    <property type="match status" value="1"/>
</dbReference>
<dbReference type="Proteomes" id="UP000326565">
    <property type="component" value="Unassembled WGS sequence"/>
</dbReference>
<feature type="region of interest" description="Disordered" evidence="13">
    <location>
        <begin position="479"/>
        <end position="518"/>
    </location>
</feature>
<dbReference type="EMBL" id="ML732191">
    <property type="protein sequence ID" value="KAB8075692.1"/>
    <property type="molecule type" value="Genomic_DNA"/>
</dbReference>
<comment type="catalytic activity">
    <reaction evidence="11">
        <text>L-seryl-[protein] + ATP = O-phospho-L-seryl-[protein] + ADP + H(+)</text>
        <dbReference type="Rhea" id="RHEA:17989"/>
        <dbReference type="Rhea" id="RHEA-COMP:9863"/>
        <dbReference type="Rhea" id="RHEA-COMP:11604"/>
        <dbReference type="ChEBI" id="CHEBI:15378"/>
        <dbReference type="ChEBI" id="CHEBI:29999"/>
        <dbReference type="ChEBI" id="CHEBI:30616"/>
        <dbReference type="ChEBI" id="CHEBI:83421"/>
        <dbReference type="ChEBI" id="CHEBI:456216"/>
        <dbReference type="EC" id="2.7.11.1"/>
    </reaction>
</comment>
<dbReference type="GO" id="GO:0005935">
    <property type="term" value="C:cellular bud neck"/>
    <property type="evidence" value="ECO:0007669"/>
    <property type="project" value="UniProtKB-SubCell"/>
</dbReference>
<dbReference type="CDD" id="cd14081">
    <property type="entry name" value="STKc_BRSK1_2"/>
    <property type="match status" value="1"/>
</dbReference>
<feature type="region of interest" description="Disordered" evidence="13">
    <location>
        <begin position="888"/>
        <end position="993"/>
    </location>
</feature>
<name>A0A5N5X8Q0_9EURO</name>
<feature type="compositionally biased region" description="Basic and acidic residues" evidence="13">
    <location>
        <begin position="931"/>
        <end position="945"/>
    </location>
</feature>
<evidence type="ECO:0000256" key="5">
    <source>
        <dbReference type="ARBA" id="ARBA00022553"/>
    </source>
</evidence>
<organism evidence="15 16">
    <name type="scientific">Aspergillus leporis</name>
    <dbReference type="NCBI Taxonomy" id="41062"/>
    <lineage>
        <taxon>Eukaryota</taxon>
        <taxon>Fungi</taxon>
        <taxon>Dikarya</taxon>
        <taxon>Ascomycota</taxon>
        <taxon>Pezizomycotina</taxon>
        <taxon>Eurotiomycetes</taxon>
        <taxon>Eurotiomycetidae</taxon>
        <taxon>Eurotiales</taxon>
        <taxon>Aspergillaceae</taxon>
        <taxon>Aspergillus</taxon>
        <taxon>Aspergillus subgen. Circumdati</taxon>
    </lineage>
</organism>
<feature type="region of interest" description="Disordered" evidence="13">
    <location>
        <begin position="602"/>
        <end position="624"/>
    </location>
</feature>
<dbReference type="PROSITE" id="PS50011">
    <property type="entry name" value="PROTEIN_KINASE_DOM"/>
    <property type="match status" value="1"/>
</dbReference>
<evidence type="ECO:0000256" key="13">
    <source>
        <dbReference type="SAM" id="MobiDB-lite"/>
    </source>
</evidence>
<dbReference type="InterPro" id="IPR000719">
    <property type="entry name" value="Prot_kinase_dom"/>
</dbReference>
<evidence type="ECO:0000256" key="2">
    <source>
        <dbReference type="ARBA" id="ARBA00010791"/>
    </source>
</evidence>
<dbReference type="EC" id="2.7.11.1" evidence="3"/>
<dbReference type="Gene3D" id="3.30.310.220">
    <property type="entry name" value="Fungal kinase associated-1 domain"/>
    <property type="match status" value="1"/>
</dbReference>
<evidence type="ECO:0000256" key="9">
    <source>
        <dbReference type="ARBA" id="ARBA00022840"/>
    </source>
</evidence>
<dbReference type="InterPro" id="IPR008271">
    <property type="entry name" value="Ser/Thr_kinase_AS"/>
</dbReference>
<comment type="catalytic activity">
    <reaction evidence="10">
        <text>L-threonyl-[protein] + ATP = O-phospho-L-threonyl-[protein] + ADP + H(+)</text>
        <dbReference type="Rhea" id="RHEA:46608"/>
        <dbReference type="Rhea" id="RHEA-COMP:11060"/>
        <dbReference type="Rhea" id="RHEA-COMP:11605"/>
        <dbReference type="ChEBI" id="CHEBI:15378"/>
        <dbReference type="ChEBI" id="CHEBI:30013"/>
        <dbReference type="ChEBI" id="CHEBI:30616"/>
        <dbReference type="ChEBI" id="CHEBI:61977"/>
        <dbReference type="ChEBI" id="CHEBI:456216"/>
        <dbReference type="EC" id="2.7.11.1"/>
    </reaction>
</comment>
<feature type="binding site" evidence="12">
    <location>
        <position position="133"/>
    </location>
    <ligand>
        <name>ATP</name>
        <dbReference type="ChEBI" id="CHEBI:30616"/>
    </ligand>
</feature>
<dbReference type="SMART" id="SM00220">
    <property type="entry name" value="S_TKc"/>
    <property type="match status" value="1"/>
</dbReference>
<keyword evidence="6" id="KW-0808">Transferase</keyword>
<feature type="domain" description="Protein kinase" evidence="14">
    <location>
        <begin position="104"/>
        <end position="377"/>
    </location>
</feature>
<dbReference type="InterPro" id="IPR043024">
    <property type="entry name" value="KA1_sf_fungal"/>
</dbReference>
<proteinExistence type="inferred from homology"/>
<evidence type="ECO:0000256" key="11">
    <source>
        <dbReference type="ARBA" id="ARBA00048679"/>
    </source>
</evidence>
<dbReference type="SUPFAM" id="SSF56112">
    <property type="entry name" value="Protein kinase-like (PK-like)"/>
    <property type="match status" value="1"/>
</dbReference>
<feature type="compositionally biased region" description="Basic and acidic residues" evidence="13">
    <location>
        <begin position="981"/>
        <end position="993"/>
    </location>
</feature>
<keyword evidence="5" id="KW-0597">Phosphoprotein</keyword>
<dbReference type="AlphaFoldDB" id="A0A5N5X8Q0"/>
<dbReference type="InterPro" id="IPR031850">
    <property type="entry name" value="Fungal_KA1_dom"/>
</dbReference>
<keyword evidence="7 12" id="KW-0547">Nucleotide-binding</keyword>
<dbReference type="PROSITE" id="PS00108">
    <property type="entry name" value="PROTEIN_KINASE_ST"/>
    <property type="match status" value="1"/>
</dbReference>
<dbReference type="Gene3D" id="1.10.510.10">
    <property type="entry name" value="Transferase(Phosphotransferase) domain 1"/>
    <property type="match status" value="1"/>
</dbReference>
<feature type="compositionally biased region" description="Polar residues" evidence="13">
    <location>
        <begin position="888"/>
        <end position="898"/>
    </location>
</feature>
<gene>
    <name evidence="15" type="ORF">BDV29DRAFT_200780</name>
</gene>
<evidence type="ECO:0000256" key="12">
    <source>
        <dbReference type="PROSITE-ProRule" id="PRU10141"/>
    </source>
</evidence>